<keyword evidence="5" id="KW-0732">Signal</keyword>
<keyword evidence="1" id="KW-0489">Methyltransferase</keyword>
<sequence length="373" mass="40941">MALTMSRAVVALSFAATSVLCLQSSIVALQPKTAVQSRGRPAVAQFGFKVQKSERLLIREAWERADAFRPGKPNWFTKKQKDLTSLHAALLPEFDRPTLPPPTNATSLLGSLLKVLTTGDLALTLCSPEPPILTELRDWLVATMPMVDAVQGLPEEQGRVLATLVRALDARRILDLGTFTGYSSIAMALAAADDAKVTCCEPQRRYANDARDWWLKAGVSAKMEMHEKDAVDLLKEMLANGEAASVDFVFVDVAQRERYQEIHELLIQLMRVGGTIVYYDTLWSADEVLQHEPKPTQRAFNARLATDPRVIASLVPLSYGITLAVKTMELDGVTLDAARDEDEVAGGKDKVHALLRSRRKEVEAAIAAMPPAP</sequence>
<dbReference type="InterPro" id="IPR050362">
    <property type="entry name" value="Cation-dep_OMT"/>
</dbReference>
<protein>
    <submittedName>
        <fullName evidence="6">Uncharacterized protein</fullName>
    </submittedName>
</protein>
<dbReference type="GO" id="GO:0008171">
    <property type="term" value="F:O-methyltransferase activity"/>
    <property type="evidence" value="ECO:0007669"/>
    <property type="project" value="InterPro"/>
</dbReference>
<accession>A0A7S0EB01</accession>
<dbReference type="PANTHER" id="PTHR10509:SF14">
    <property type="entry name" value="CAFFEOYL-COA O-METHYLTRANSFERASE 3-RELATED"/>
    <property type="match status" value="1"/>
</dbReference>
<dbReference type="InterPro" id="IPR029063">
    <property type="entry name" value="SAM-dependent_MTases_sf"/>
</dbReference>
<dbReference type="AlphaFoldDB" id="A0A7S0EB01"/>
<keyword evidence="2" id="KW-0808">Transferase</keyword>
<dbReference type="InterPro" id="IPR002935">
    <property type="entry name" value="SAM_O-MeTrfase"/>
</dbReference>
<evidence type="ECO:0000256" key="1">
    <source>
        <dbReference type="ARBA" id="ARBA00022603"/>
    </source>
</evidence>
<dbReference type="PROSITE" id="PS51682">
    <property type="entry name" value="SAM_OMT_I"/>
    <property type="match status" value="1"/>
</dbReference>
<evidence type="ECO:0000256" key="5">
    <source>
        <dbReference type="SAM" id="SignalP"/>
    </source>
</evidence>
<proteinExistence type="inferred from homology"/>
<dbReference type="PANTHER" id="PTHR10509">
    <property type="entry name" value="O-METHYLTRANSFERASE-RELATED"/>
    <property type="match status" value="1"/>
</dbReference>
<dbReference type="EMBL" id="HBEP01009766">
    <property type="protein sequence ID" value="CAD8478061.1"/>
    <property type="molecule type" value="Transcribed_RNA"/>
</dbReference>
<gene>
    <name evidence="6" type="ORF">PANT1444_LOCUS5503</name>
</gene>
<organism evidence="6">
    <name type="scientific">Phaeocystis antarctica</name>
    <dbReference type="NCBI Taxonomy" id="33657"/>
    <lineage>
        <taxon>Eukaryota</taxon>
        <taxon>Haptista</taxon>
        <taxon>Haptophyta</taxon>
        <taxon>Prymnesiophyceae</taxon>
        <taxon>Phaeocystales</taxon>
        <taxon>Phaeocystaceae</taxon>
        <taxon>Phaeocystis</taxon>
    </lineage>
</organism>
<dbReference type="Gene3D" id="3.40.50.150">
    <property type="entry name" value="Vaccinia Virus protein VP39"/>
    <property type="match status" value="1"/>
</dbReference>
<dbReference type="GO" id="GO:0008757">
    <property type="term" value="F:S-adenosylmethionine-dependent methyltransferase activity"/>
    <property type="evidence" value="ECO:0007669"/>
    <property type="project" value="TreeGrafter"/>
</dbReference>
<feature type="signal peptide" evidence="5">
    <location>
        <begin position="1"/>
        <end position="21"/>
    </location>
</feature>
<dbReference type="SUPFAM" id="SSF53335">
    <property type="entry name" value="S-adenosyl-L-methionine-dependent methyltransferases"/>
    <property type="match status" value="1"/>
</dbReference>
<dbReference type="GO" id="GO:0032259">
    <property type="term" value="P:methylation"/>
    <property type="evidence" value="ECO:0007669"/>
    <property type="project" value="UniProtKB-KW"/>
</dbReference>
<comment type="similarity">
    <text evidence="4">Belongs to the class I-like SAM-binding methyltransferase superfamily. Cation-dependent O-methyltransferase family.</text>
</comment>
<feature type="chain" id="PRO_5031487203" evidence="5">
    <location>
        <begin position="22"/>
        <end position="373"/>
    </location>
</feature>
<dbReference type="CDD" id="cd02440">
    <property type="entry name" value="AdoMet_MTases"/>
    <property type="match status" value="1"/>
</dbReference>
<evidence type="ECO:0000256" key="4">
    <source>
        <dbReference type="ARBA" id="ARBA00023453"/>
    </source>
</evidence>
<evidence type="ECO:0000256" key="2">
    <source>
        <dbReference type="ARBA" id="ARBA00022679"/>
    </source>
</evidence>
<keyword evidence="3" id="KW-0949">S-adenosyl-L-methionine</keyword>
<evidence type="ECO:0000313" key="6">
    <source>
        <dbReference type="EMBL" id="CAD8478061.1"/>
    </source>
</evidence>
<dbReference type="Pfam" id="PF01596">
    <property type="entry name" value="Methyltransf_3"/>
    <property type="match status" value="1"/>
</dbReference>
<name>A0A7S0EB01_9EUKA</name>
<reference evidence="6" key="1">
    <citation type="submission" date="2021-01" db="EMBL/GenBank/DDBJ databases">
        <authorList>
            <person name="Corre E."/>
            <person name="Pelletier E."/>
            <person name="Niang G."/>
            <person name="Scheremetjew M."/>
            <person name="Finn R."/>
            <person name="Kale V."/>
            <person name="Holt S."/>
            <person name="Cochrane G."/>
            <person name="Meng A."/>
            <person name="Brown T."/>
            <person name="Cohen L."/>
        </authorList>
    </citation>
    <scope>NUCLEOTIDE SEQUENCE</scope>
    <source>
        <strain evidence="6">CCMP1374</strain>
    </source>
</reference>
<evidence type="ECO:0000256" key="3">
    <source>
        <dbReference type="ARBA" id="ARBA00022691"/>
    </source>
</evidence>